<dbReference type="AlphaFoldDB" id="A0A4V2EMR0"/>
<protein>
    <submittedName>
        <fullName evidence="1">Uncharacterized protein</fullName>
    </submittedName>
</protein>
<gene>
    <name evidence="1" type="ORF">EWH70_02595</name>
</gene>
<dbReference type="EMBL" id="SFCC01000001">
    <property type="protein sequence ID" value="RZQ65975.1"/>
    <property type="molecule type" value="Genomic_DNA"/>
</dbReference>
<evidence type="ECO:0000313" key="2">
    <source>
        <dbReference type="Proteomes" id="UP000292003"/>
    </source>
</evidence>
<sequence length="166" mass="18251">MSAGIDPRFRDDIERLLADGDLLDLDPLLSYDGYFDELPLFATYAQIAFLDGLPPAERDRVLVRAAVAHLERILAHAAGHPDFFCAVTVTGWDEPLLVPRFWRANPSRGVFEYLRLSPPAGAAAVVAGLLGHDPDYVLHEDFLDGPGGRRLARVFVTHVDHPVPSA</sequence>
<organism evidence="1 2">
    <name type="scientific">Amycolatopsis suaedae</name>
    <dbReference type="NCBI Taxonomy" id="2510978"/>
    <lineage>
        <taxon>Bacteria</taxon>
        <taxon>Bacillati</taxon>
        <taxon>Actinomycetota</taxon>
        <taxon>Actinomycetes</taxon>
        <taxon>Pseudonocardiales</taxon>
        <taxon>Pseudonocardiaceae</taxon>
        <taxon>Amycolatopsis</taxon>
    </lineage>
</organism>
<proteinExistence type="predicted"/>
<dbReference type="InterPro" id="IPR028264">
    <property type="entry name" value="Imm15"/>
</dbReference>
<dbReference type="Proteomes" id="UP000292003">
    <property type="component" value="Unassembled WGS sequence"/>
</dbReference>
<keyword evidence="2" id="KW-1185">Reference proteome</keyword>
<name>A0A4V2EMR0_9PSEU</name>
<dbReference type="OrthoDB" id="3543739at2"/>
<evidence type="ECO:0000313" key="1">
    <source>
        <dbReference type="EMBL" id="RZQ65975.1"/>
    </source>
</evidence>
<dbReference type="RefSeq" id="WP_130473544.1">
    <property type="nucleotide sequence ID" value="NZ_SFCC01000001.1"/>
</dbReference>
<dbReference type="Pfam" id="PF15561">
    <property type="entry name" value="Imm15"/>
    <property type="match status" value="1"/>
</dbReference>
<reference evidence="1 2" key="1">
    <citation type="submission" date="2019-02" db="EMBL/GenBank/DDBJ databases">
        <title>Draft genome sequence of Amycolatopsis sp. 8-3EHSu isolated from roots of Suaeda maritima.</title>
        <authorList>
            <person name="Duangmal K."/>
            <person name="Chantavorakit T."/>
        </authorList>
    </citation>
    <scope>NUCLEOTIDE SEQUENCE [LARGE SCALE GENOMIC DNA]</scope>
    <source>
        <strain evidence="1 2">8-3EHSu</strain>
    </source>
</reference>
<accession>A0A4V2EMR0</accession>
<comment type="caution">
    <text evidence="1">The sequence shown here is derived from an EMBL/GenBank/DDBJ whole genome shotgun (WGS) entry which is preliminary data.</text>
</comment>